<protein>
    <submittedName>
        <fullName evidence="4">Uncharacterized protein</fullName>
    </submittedName>
</protein>
<organism evidence="4 5">
    <name type="scientific">Digitaria exilis</name>
    <dbReference type="NCBI Taxonomy" id="1010633"/>
    <lineage>
        <taxon>Eukaryota</taxon>
        <taxon>Viridiplantae</taxon>
        <taxon>Streptophyta</taxon>
        <taxon>Embryophyta</taxon>
        <taxon>Tracheophyta</taxon>
        <taxon>Spermatophyta</taxon>
        <taxon>Magnoliopsida</taxon>
        <taxon>Liliopsida</taxon>
        <taxon>Poales</taxon>
        <taxon>Poaceae</taxon>
        <taxon>PACMAD clade</taxon>
        <taxon>Panicoideae</taxon>
        <taxon>Panicodae</taxon>
        <taxon>Paniceae</taxon>
        <taxon>Anthephorinae</taxon>
        <taxon>Digitaria</taxon>
    </lineage>
</organism>
<dbReference type="GO" id="GO:0004867">
    <property type="term" value="F:serine-type endopeptidase inhibitor activity"/>
    <property type="evidence" value="ECO:0007669"/>
    <property type="project" value="UniProtKB-KW"/>
</dbReference>
<dbReference type="AlphaFoldDB" id="A0A835EAZ9"/>
<sequence length="163" mass="17513">MSTQKTSWPEVVGWPASAAVTQINSDRPDVAIEVIPAGANVAPGYNASRVRVFFDAGNATGPVLYIPVHENSRPATSYMQCAAGQLIAEDGDVALTARLIERGREYMSTAKTYVAFEAKLQINMDRPDVSVERRPLSAGGVPPDYNPVRDSKGIVVVWIPVVG</sequence>
<keyword evidence="5" id="KW-1185">Reference proteome</keyword>
<dbReference type="InterPro" id="IPR000864">
    <property type="entry name" value="Prot_inh_pot1"/>
</dbReference>
<evidence type="ECO:0000313" key="4">
    <source>
        <dbReference type="EMBL" id="KAF8677194.1"/>
    </source>
</evidence>
<evidence type="ECO:0000256" key="3">
    <source>
        <dbReference type="ARBA" id="ARBA00022900"/>
    </source>
</evidence>
<reference evidence="4" key="1">
    <citation type="submission" date="2020-07" db="EMBL/GenBank/DDBJ databases">
        <title>Genome sequence and genetic diversity analysis of an under-domesticated orphan crop, white fonio (Digitaria exilis).</title>
        <authorList>
            <person name="Bennetzen J.L."/>
            <person name="Chen S."/>
            <person name="Ma X."/>
            <person name="Wang X."/>
            <person name="Yssel A.E.J."/>
            <person name="Chaluvadi S.R."/>
            <person name="Johnson M."/>
            <person name="Gangashetty P."/>
            <person name="Hamidou F."/>
            <person name="Sanogo M.D."/>
            <person name="Zwaenepoel A."/>
            <person name="Wallace J."/>
            <person name="Van De Peer Y."/>
            <person name="Van Deynze A."/>
        </authorList>
    </citation>
    <scope>NUCLEOTIDE SEQUENCE</scope>
    <source>
        <tissue evidence="4">Leaves</tissue>
    </source>
</reference>
<dbReference type="EMBL" id="JACEFO010002150">
    <property type="protein sequence ID" value="KAF8677194.1"/>
    <property type="molecule type" value="Genomic_DNA"/>
</dbReference>
<dbReference type="Pfam" id="PF00280">
    <property type="entry name" value="potato_inhibit"/>
    <property type="match status" value="1"/>
</dbReference>
<dbReference type="InterPro" id="IPR036354">
    <property type="entry name" value="Prot_inh_pot1_sf"/>
</dbReference>
<keyword evidence="2" id="KW-0646">Protease inhibitor</keyword>
<dbReference type="PANTHER" id="PTHR33091">
    <property type="entry name" value="PROTEIN, PUTATIVE, EXPRESSED-RELATED"/>
    <property type="match status" value="1"/>
</dbReference>
<evidence type="ECO:0000256" key="1">
    <source>
        <dbReference type="ARBA" id="ARBA00008210"/>
    </source>
</evidence>
<dbReference type="PANTHER" id="PTHR33091:SF3">
    <property type="entry name" value="OS02G0123900 PROTEIN"/>
    <property type="match status" value="1"/>
</dbReference>
<dbReference type="SUPFAM" id="SSF54654">
    <property type="entry name" value="CI-2 family of serine protease inhibitors"/>
    <property type="match status" value="1"/>
</dbReference>
<comment type="similarity">
    <text evidence="1">Belongs to the protease inhibitor I13 (potato type I serine protease inhibitor) family.</text>
</comment>
<evidence type="ECO:0000256" key="2">
    <source>
        <dbReference type="ARBA" id="ARBA00022690"/>
    </source>
</evidence>
<name>A0A835EAZ9_9POAL</name>
<comment type="caution">
    <text evidence="4">The sequence shown here is derived from an EMBL/GenBank/DDBJ whole genome shotgun (WGS) entry which is preliminary data.</text>
</comment>
<accession>A0A835EAZ9</accession>
<dbReference type="PROSITE" id="PS00285">
    <property type="entry name" value="POTATO_INHIBITOR"/>
    <property type="match status" value="1"/>
</dbReference>
<dbReference type="GO" id="GO:0009611">
    <property type="term" value="P:response to wounding"/>
    <property type="evidence" value="ECO:0007669"/>
    <property type="project" value="InterPro"/>
</dbReference>
<keyword evidence="3" id="KW-0722">Serine protease inhibitor</keyword>
<gene>
    <name evidence="4" type="ORF">HU200_046669</name>
</gene>
<proteinExistence type="inferred from homology"/>
<dbReference type="Proteomes" id="UP000636709">
    <property type="component" value="Unassembled WGS sequence"/>
</dbReference>
<dbReference type="Gene3D" id="3.30.10.10">
    <property type="entry name" value="Trypsin Inhibitor V, subunit A"/>
    <property type="match status" value="1"/>
</dbReference>
<dbReference type="OrthoDB" id="618207at2759"/>
<evidence type="ECO:0000313" key="5">
    <source>
        <dbReference type="Proteomes" id="UP000636709"/>
    </source>
</evidence>